<evidence type="ECO:0000256" key="2">
    <source>
        <dbReference type="ARBA" id="ARBA00004696"/>
    </source>
</evidence>
<dbReference type="InterPro" id="IPR013798">
    <property type="entry name" value="Indole-3-glycerol_P_synth_dom"/>
</dbReference>
<evidence type="ECO:0000259" key="11">
    <source>
        <dbReference type="Pfam" id="PF16719"/>
    </source>
</evidence>
<protein>
    <recommendedName>
        <fullName evidence="3">indole-3-glycerol-phosphate synthase</fullName>
        <ecNumber evidence="3">4.1.1.48</ecNumber>
    </recommendedName>
</protein>
<keyword evidence="7" id="KW-0057">Aromatic amino acid biosynthesis</keyword>
<dbReference type="SUPFAM" id="SSF51366">
    <property type="entry name" value="Ribulose-phoshate binding barrel"/>
    <property type="match status" value="1"/>
</dbReference>
<dbReference type="UniPathway" id="UPA00035">
    <property type="reaction ID" value="UER00043"/>
</dbReference>
<dbReference type="EMBL" id="RXIC02000024">
    <property type="protein sequence ID" value="KAB1208715.1"/>
    <property type="molecule type" value="Genomic_DNA"/>
</dbReference>
<evidence type="ECO:0000256" key="3">
    <source>
        <dbReference type="ARBA" id="ARBA00012362"/>
    </source>
</evidence>
<evidence type="ECO:0000256" key="8">
    <source>
        <dbReference type="ARBA" id="ARBA00023239"/>
    </source>
</evidence>
<evidence type="ECO:0000256" key="1">
    <source>
        <dbReference type="ARBA" id="ARBA00001633"/>
    </source>
</evidence>
<keyword evidence="5" id="KW-0210">Decarboxylase</keyword>
<feature type="domain" description="SAWADEE" evidence="11">
    <location>
        <begin position="344"/>
        <end position="421"/>
    </location>
</feature>
<evidence type="ECO:0000259" key="10">
    <source>
        <dbReference type="Pfam" id="PF00218"/>
    </source>
</evidence>
<feature type="region of interest" description="Disordered" evidence="9">
    <location>
        <begin position="406"/>
        <end position="439"/>
    </location>
</feature>
<feature type="compositionally biased region" description="Polar residues" evidence="9">
    <location>
        <begin position="417"/>
        <end position="439"/>
    </location>
</feature>
<feature type="domain" description="Indole-3-glycerol phosphate synthase" evidence="10">
    <location>
        <begin position="6"/>
        <end position="239"/>
    </location>
</feature>
<dbReference type="InterPro" id="IPR013785">
    <property type="entry name" value="Aldolase_TIM"/>
</dbReference>
<dbReference type="GO" id="GO:0004425">
    <property type="term" value="F:indole-3-glycerol-phosphate synthase activity"/>
    <property type="evidence" value="ECO:0007669"/>
    <property type="project" value="UniProtKB-EC"/>
</dbReference>
<accession>A0A6A1V8E8</accession>
<evidence type="ECO:0000256" key="7">
    <source>
        <dbReference type="ARBA" id="ARBA00023141"/>
    </source>
</evidence>
<dbReference type="InterPro" id="IPR045186">
    <property type="entry name" value="Indole-3-glycerol_P_synth"/>
</dbReference>
<dbReference type="Gene3D" id="3.20.20.70">
    <property type="entry name" value="Aldolase class I"/>
    <property type="match status" value="1"/>
</dbReference>
<dbReference type="InterPro" id="IPR001468">
    <property type="entry name" value="Indole-3-GlycerolPSynthase_CS"/>
</dbReference>
<dbReference type="Pfam" id="PF00218">
    <property type="entry name" value="IGPS"/>
    <property type="match status" value="1"/>
</dbReference>
<comment type="catalytic activity">
    <reaction evidence="1">
        <text>1-(2-carboxyphenylamino)-1-deoxy-D-ribulose 5-phosphate + H(+) = (1S,2R)-1-C-(indol-3-yl)glycerol 3-phosphate + CO2 + H2O</text>
        <dbReference type="Rhea" id="RHEA:23476"/>
        <dbReference type="ChEBI" id="CHEBI:15377"/>
        <dbReference type="ChEBI" id="CHEBI:15378"/>
        <dbReference type="ChEBI" id="CHEBI:16526"/>
        <dbReference type="ChEBI" id="CHEBI:58613"/>
        <dbReference type="ChEBI" id="CHEBI:58866"/>
        <dbReference type="EC" id="4.1.1.48"/>
    </reaction>
</comment>
<comment type="caution">
    <text evidence="12">The sequence shown here is derived from an EMBL/GenBank/DDBJ whole genome shotgun (WGS) entry which is preliminary data.</text>
</comment>
<dbReference type="GO" id="GO:0004640">
    <property type="term" value="F:phosphoribosylanthranilate isomerase activity"/>
    <property type="evidence" value="ECO:0007669"/>
    <property type="project" value="TreeGrafter"/>
</dbReference>
<dbReference type="GO" id="GO:0003682">
    <property type="term" value="F:chromatin binding"/>
    <property type="evidence" value="ECO:0007669"/>
    <property type="project" value="InterPro"/>
</dbReference>
<dbReference type="CDD" id="cd00331">
    <property type="entry name" value="IGPS"/>
    <property type="match status" value="1"/>
</dbReference>
<evidence type="ECO:0000256" key="9">
    <source>
        <dbReference type="SAM" id="MobiDB-lite"/>
    </source>
</evidence>
<organism evidence="12 13">
    <name type="scientific">Morella rubra</name>
    <name type="common">Chinese bayberry</name>
    <dbReference type="NCBI Taxonomy" id="262757"/>
    <lineage>
        <taxon>Eukaryota</taxon>
        <taxon>Viridiplantae</taxon>
        <taxon>Streptophyta</taxon>
        <taxon>Embryophyta</taxon>
        <taxon>Tracheophyta</taxon>
        <taxon>Spermatophyta</taxon>
        <taxon>Magnoliopsida</taxon>
        <taxon>eudicotyledons</taxon>
        <taxon>Gunneridae</taxon>
        <taxon>Pentapetalae</taxon>
        <taxon>rosids</taxon>
        <taxon>fabids</taxon>
        <taxon>Fagales</taxon>
        <taxon>Myricaceae</taxon>
        <taxon>Morella</taxon>
    </lineage>
</organism>
<dbReference type="Proteomes" id="UP000516437">
    <property type="component" value="Chromosome 6"/>
</dbReference>
<evidence type="ECO:0000313" key="12">
    <source>
        <dbReference type="EMBL" id="KAB1208715.1"/>
    </source>
</evidence>
<dbReference type="PANTHER" id="PTHR22854:SF2">
    <property type="entry name" value="INDOLE-3-GLYCEROL-PHOSPHATE SYNTHASE"/>
    <property type="match status" value="1"/>
</dbReference>
<dbReference type="PROSITE" id="PS00614">
    <property type="entry name" value="IGPS"/>
    <property type="match status" value="1"/>
</dbReference>
<reference evidence="12 13" key="1">
    <citation type="journal article" date="2019" name="Plant Biotechnol. J.">
        <title>The red bayberry genome and genetic basis of sex determination.</title>
        <authorList>
            <person name="Jia H.M."/>
            <person name="Jia H.J."/>
            <person name="Cai Q.L."/>
            <person name="Wang Y."/>
            <person name="Zhao H.B."/>
            <person name="Yang W.F."/>
            <person name="Wang G.Y."/>
            <person name="Li Y.H."/>
            <person name="Zhan D.L."/>
            <person name="Shen Y.T."/>
            <person name="Niu Q.F."/>
            <person name="Chang L."/>
            <person name="Qiu J."/>
            <person name="Zhao L."/>
            <person name="Xie H.B."/>
            <person name="Fu W.Y."/>
            <person name="Jin J."/>
            <person name="Li X.W."/>
            <person name="Jiao Y."/>
            <person name="Zhou C.C."/>
            <person name="Tu T."/>
            <person name="Chai C.Y."/>
            <person name="Gao J.L."/>
            <person name="Fan L.J."/>
            <person name="van de Weg E."/>
            <person name="Wang J.Y."/>
            <person name="Gao Z.S."/>
        </authorList>
    </citation>
    <scope>NUCLEOTIDE SEQUENCE [LARGE SCALE GENOMIC DNA]</scope>
    <source>
        <tissue evidence="12">Leaves</tissue>
    </source>
</reference>
<keyword evidence="8" id="KW-0456">Lyase</keyword>
<dbReference type="OrthoDB" id="524799at2759"/>
<gene>
    <name evidence="12" type="ORF">CJ030_MR6G003656</name>
</gene>
<dbReference type="InterPro" id="IPR032001">
    <property type="entry name" value="SAWADEE_dom"/>
</dbReference>
<dbReference type="AlphaFoldDB" id="A0A6A1V8E8"/>
<comment type="pathway">
    <text evidence="2">Amino-acid biosynthesis; L-tryptophan biosynthesis; L-tryptophan from chorismate: step 4/5.</text>
</comment>
<keyword evidence="13" id="KW-1185">Reference proteome</keyword>
<evidence type="ECO:0000313" key="13">
    <source>
        <dbReference type="Proteomes" id="UP000516437"/>
    </source>
</evidence>
<dbReference type="GO" id="GO:0000162">
    <property type="term" value="P:L-tryptophan biosynthetic process"/>
    <property type="evidence" value="ECO:0007669"/>
    <property type="project" value="UniProtKB-UniPathway"/>
</dbReference>
<keyword evidence="4" id="KW-0028">Amino-acid biosynthesis</keyword>
<dbReference type="EC" id="4.1.1.48" evidence="3"/>
<name>A0A6A1V8E8_9ROSI</name>
<dbReference type="Pfam" id="PF16719">
    <property type="entry name" value="SAWADEE"/>
    <property type="match status" value="1"/>
</dbReference>
<keyword evidence="6" id="KW-0822">Tryptophan biosynthesis</keyword>
<dbReference type="PANTHER" id="PTHR22854">
    <property type="entry name" value="TRYPTOPHAN BIOSYNTHESIS PROTEIN"/>
    <property type="match status" value="1"/>
</dbReference>
<evidence type="ECO:0000256" key="6">
    <source>
        <dbReference type="ARBA" id="ARBA00022822"/>
    </source>
</evidence>
<evidence type="ECO:0000256" key="5">
    <source>
        <dbReference type="ARBA" id="ARBA00022793"/>
    </source>
</evidence>
<proteinExistence type="predicted"/>
<dbReference type="InterPro" id="IPR011060">
    <property type="entry name" value="RibuloseP-bd_barrel"/>
</dbReference>
<sequence>MLLAIIYQLRERRPLSALMKNLDNVPPTRDFIGALRAANLRTGLPGLIAEVKKASPSRGVLREDFDPVEIAQAYERGGAACLSVLTDEKYFKGSFENLELIRNAGVKCPLLCKEFIVDAWQIYNARVKGADAILLIAAVLPDLDIKYMSKICKILGMAVLVEVHNERELDRVLGIDGIELVGINNRNLETFEVDISNTKKLLEGERGQRIREKDIIVVGESGLFTPDDIAFVKEAGVRAGTKLGPRGRFHNCSLVFMVHYHEVSNFYQKRSRTTKKGKSMMSIRIEMFVFLVSFFKLDRRQGNDRRQMEGRNRNRGVRFAYSRNFRLFRYSLRFVEKYTHVAEQIDFGRKAEGDDAWYSATVELDGDVLRLKYCDSPKSTTNSQSGDFKSLSEIELFEDRFRPASVQAQDSECSKCSKGTSSALPLHSKTTTSASMMPG</sequence>
<evidence type="ECO:0000256" key="4">
    <source>
        <dbReference type="ARBA" id="ARBA00022605"/>
    </source>
</evidence>